<sequence length="71" mass="7953">HSHDFPVISQMAKDFLAIPASSVSVERLFSSARHLCTDARSSLQARTITEAMCSKQWMKEGVEGFNLVRNK</sequence>
<dbReference type="PANTHER" id="PTHR23272:SF104">
    <property type="entry name" value="HAT FAMILY DIMERISATION DOMAIN CONTAINING PROTEIN, EXPRESSED"/>
    <property type="match status" value="1"/>
</dbReference>
<proteinExistence type="predicted"/>
<dbReference type="EMBL" id="KN823731">
    <property type="protein sequence ID" value="KIO15967.1"/>
    <property type="molecule type" value="Genomic_DNA"/>
</dbReference>
<evidence type="ECO:0000313" key="2">
    <source>
        <dbReference type="EMBL" id="KIO15967.1"/>
    </source>
</evidence>
<evidence type="ECO:0000313" key="3">
    <source>
        <dbReference type="Proteomes" id="UP000054248"/>
    </source>
</evidence>
<dbReference type="PANTHER" id="PTHR23272">
    <property type="entry name" value="BED FINGER-RELATED"/>
    <property type="match status" value="1"/>
</dbReference>
<reference evidence="3" key="2">
    <citation type="submission" date="2015-01" db="EMBL/GenBank/DDBJ databases">
        <title>Evolutionary Origins and Diversification of the Mycorrhizal Mutualists.</title>
        <authorList>
            <consortium name="DOE Joint Genome Institute"/>
            <consortium name="Mycorrhizal Genomics Consortium"/>
            <person name="Kohler A."/>
            <person name="Kuo A."/>
            <person name="Nagy L.G."/>
            <person name="Floudas D."/>
            <person name="Copeland A."/>
            <person name="Barry K.W."/>
            <person name="Cichocki N."/>
            <person name="Veneault-Fourrey C."/>
            <person name="LaButti K."/>
            <person name="Lindquist E.A."/>
            <person name="Lipzen A."/>
            <person name="Lundell T."/>
            <person name="Morin E."/>
            <person name="Murat C."/>
            <person name="Riley R."/>
            <person name="Ohm R."/>
            <person name="Sun H."/>
            <person name="Tunlid A."/>
            <person name="Henrissat B."/>
            <person name="Grigoriev I.V."/>
            <person name="Hibbett D.S."/>
            <person name="Martin F."/>
        </authorList>
    </citation>
    <scope>NUCLEOTIDE SEQUENCE [LARGE SCALE GENOMIC DNA]</scope>
    <source>
        <strain evidence="3">MUT 4182</strain>
    </source>
</reference>
<dbReference type="InterPro" id="IPR008906">
    <property type="entry name" value="HATC_C_dom"/>
</dbReference>
<dbReference type="Pfam" id="PF05699">
    <property type="entry name" value="Dimer_Tnp_hAT"/>
    <property type="match status" value="1"/>
</dbReference>
<name>A0A0C3L2L4_9AGAM</name>
<dbReference type="AlphaFoldDB" id="A0A0C3L2L4"/>
<dbReference type="Proteomes" id="UP000054248">
    <property type="component" value="Unassembled WGS sequence"/>
</dbReference>
<dbReference type="HOGENOM" id="CLU_009123_17_1_1"/>
<dbReference type="OrthoDB" id="3264316at2759"/>
<dbReference type="GO" id="GO:0046983">
    <property type="term" value="F:protein dimerization activity"/>
    <property type="evidence" value="ECO:0007669"/>
    <property type="project" value="InterPro"/>
</dbReference>
<accession>A0A0C3L2L4</accession>
<dbReference type="SUPFAM" id="SSF53098">
    <property type="entry name" value="Ribonuclease H-like"/>
    <property type="match status" value="1"/>
</dbReference>
<gene>
    <name evidence="2" type="ORF">M407DRAFT_86587</name>
</gene>
<dbReference type="STRING" id="1051891.A0A0C3L2L4"/>
<keyword evidence="3" id="KW-1185">Reference proteome</keyword>
<organism evidence="2 3">
    <name type="scientific">Tulasnella calospora MUT 4182</name>
    <dbReference type="NCBI Taxonomy" id="1051891"/>
    <lineage>
        <taxon>Eukaryota</taxon>
        <taxon>Fungi</taxon>
        <taxon>Dikarya</taxon>
        <taxon>Basidiomycota</taxon>
        <taxon>Agaricomycotina</taxon>
        <taxon>Agaricomycetes</taxon>
        <taxon>Cantharellales</taxon>
        <taxon>Tulasnellaceae</taxon>
        <taxon>Tulasnella</taxon>
    </lineage>
</organism>
<dbReference type="InterPro" id="IPR012337">
    <property type="entry name" value="RNaseH-like_sf"/>
</dbReference>
<feature type="non-terminal residue" evidence="2">
    <location>
        <position position="1"/>
    </location>
</feature>
<feature type="domain" description="HAT C-terminal dimerisation" evidence="1">
    <location>
        <begin position="1"/>
        <end position="58"/>
    </location>
</feature>
<reference evidence="2 3" key="1">
    <citation type="submission" date="2014-04" db="EMBL/GenBank/DDBJ databases">
        <authorList>
            <consortium name="DOE Joint Genome Institute"/>
            <person name="Kuo A."/>
            <person name="Girlanda M."/>
            <person name="Perotto S."/>
            <person name="Kohler A."/>
            <person name="Nagy L.G."/>
            <person name="Floudas D."/>
            <person name="Copeland A."/>
            <person name="Barry K.W."/>
            <person name="Cichocki N."/>
            <person name="Veneault-Fourrey C."/>
            <person name="LaButti K."/>
            <person name="Lindquist E.A."/>
            <person name="Lipzen A."/>
            <person name="Lundell T."/>
            <person name="Morin E."/>
            <person name="Murat C."/>
            <person name="Sun H."/>
            <person name="Tunlid A."/>
            <person name="Henrissat B."/>
            <person name="Grigoriev I.V."/>
            <person name="Hibbett D.S."/>
            <person name="Martin F."/>
            <person name="Nordberg H.P."/>
            <person name="Cantor M.N."/>
            <person name="Hua S.X."/>
        </authorList>
    </citation>
    <scope>NUCLEOTIDE SEQUENCE [LARGE SCALE GENOMIC DNA]</scope>
    <source>
        <strain evidence="2 3">MUT 4182</strain>
    </source>
</reference>
<evidence type="ECO:0000259" key="1">
    <source>
        <dbReference type="Pfam" id="PF05699"/>
    </source>
</evidence>
<protein>
    <recommendedName>
        <fullName evidence="1">HAT C-terminal dimerisation domain-containing protein</fullName>
    </recommendedName>
</protein>